<dbReference type="InterPro" id="IPR005339">
    <property type="entry name" value="GINS_Psf1"/>
</dbReference>
<evidence type="ECO:0000259" key="11">
    <source>
        <dbReference type="Pfam" id="PF24997"/>
    </source>
</evidence>
<comment type="function">
    <text evidence="9">Required for correct functioning of the GINS complex, a complex that plays an essential role in the initiation of DNA replication, and progression of DNA replication forks. GINS complex seems to bind preferentially to single-stranded DNA.</text>
</comment>
<keyword evidence="12" id="KW-1185">Reference proteome</keyword>
<comment type="subcellular location">
    <subcellularLocation>
        <location evidence="2">Chromosome</location>
    </subcellularLocation>
    <subcellularLocation>
        <location evidence="1 9">Nucleus</location>
    </subcellularLocation>
</comment>
<comment type="similarity">
    <text evidence="3 9">Belongs to the GINS1/PSF1 family.</text>
</comment>
<proteinExistence type="inferred from homology"/>
<dbReference type="OMA" id="MFCEKAT"/>
<sequence>MFCEKVLELIQELQRSRDGTMLPFNEDKVRQVLEEMKALYDQNQADVVRTREEGQSGLFSGVQLRHTCLERNQRCLLAYLHNRLAIIRNMRWEFGSVLPTDVKQNLSEQEFQWFTKYNKSMATYMRSLGSDGLDLTQDRKPPKSLYIEVRCLVDHGEFETEDGTIIVLKKNSQHFLQRSQCEHLIWQGVLEHILS</sequence>
<keyword evidence="5" id="KW-0158">Chromosome</keyword>
<dbReference type="GO" id="GO:0000811">
    <property type="term" value="C:GINS complex"/>
    <property type="evidence" value="ECO:0007669"/>
    <property type="project" value="UniProtKB-UniRule"/>
</dbReference>
<protein>
    <recommendedName>
        <fullName evidence="4 9">DNA replication complex GINS protein PSF1</fullName>
    </recommendedName>
</protein>
<dbReference type="FunFam" id="1.20.58.1030:FF:000001">
    <property type="entry name" value="DNA replication complex GINS protein PSF1"/>
    <property type="match status" value="1"/>
</dbReference>
<keyword evidence="7 9" id="KW-0539">Nucleus</keyword>
<dbReference type="Pfam" id="PF05916">
    <property type="entry name" value="Sld5"/>
    <property type="match status" value="1"/>
</dbReference>
<dbReference type="RefSeq" id="XP_022095603.1">
    <property type="nucleotide sequence ID" value="XM_022239911.1"/>
</dbReference>
<dbReference type="PANTHER" id="PTHR12914">
    <property type="entry name" value="PARTNER OF SLD5"/>
    <property type="match status" value="1"/>
</dbReference>
<dbReference type="KEGG" id="aplc:110981901"/>
<dbReference type="Pfam" id="PF24997">
    <property type="entry name" value="PSF1_C"/>
    <property type="match status" value="1"/>
</dbReference>
<name>A0A8B7YQQ1_ACAPL</name>
<comment type="function">
    <text evidence="8">Required for correct functioning of the GINS complex, a complex that plays an essential role in the initiation of DNA replication, and progression of DNA replication forks. GINS complex is a core component of CDC45-MCM-GINS (CMG) helicase, the molecular machine that unwinds template DNA during replication, and around which the replisome is built.</text>
</comment>
<dbReference type="GO" id="GO:1902983">
    <property type="term" value="P:DNA strand elongation involved in mitotic DNA replication"/>
    <property type="evidence" value="ECO:0007669"/>
    <property type="project" value="TreeGrafter"/>
</dbReference>
<dbReference type="Gene3D" id="1.20.58.1030">
    <property type="match status" value="1"/>
</dbReference>
<evidence type="ECO:0000256" key="2">
    <source>
        <dbReference type="ARBA" id="ARBA00004286"/>
    </source>
</evidence>
<feature type="domain" description="DNA replication complex GINS protein PSF1 C-terminal" evidence="11">
    <location>
        <begin position="143"/>
        <end position="194"/>
    </location>
</feature>
<evidence type="ECO:0000256" key="3">
    <source>
        <dbReference type="ARBA" id="ARBA00006677"/>
    </source>
</evidence>
<reference evidence="13" key="1">
    <citation type="submission" date="2025-08" db="UniProtKB">
        <authorList>
            <consortium name="RefSeq"/>
        </authorList>
    </citation>
    <scope>IDENTIFICATION</scope>
</reference>
<dbReference type="SUPFAM" id="SSF158573">
    <property type="entry name" value="GINS helical bundle-like"/>
    <property type="match status" value="1"/>
</dbReference>
<evidence type="ECO:0000313" key="12">
    <source>
        <dbReference type="Proteomes" id="UP000694845"/>
    </source>
</evidence>
<evidence type="ECO:0000256" key="1">
    <source>
        <dbReference type="ARBA" id="ARBA00004123"/>
    </source>
</evidence>
<evidence type="ECO:0000256" key="5">
    <source>
        <dbReference type="ARBA" id="ARBA00022454"/>
    </source>
</evidence>
<gene>
    <name evidence="13" type="primary">LOC110981901</name>
</gene>
<evidence type="ECO:0000256" key="4">
    <source>
        <dbReference type="ARBA" id="ARBA00015143"/>
    </source>
</evidence>
<dbReference type="AlphaFoldDB" id="A0A8B7YQQ1"/>
<comment type="subunit">
    <text evidence="9">Component of the GINS complex.</text>
</comment>
<dbReference type="InterPro" id="IPR021151">
    <property type="entry name" value="GINS_A"/>
</dbReference>
<evidence type="ECO:0000256" key="7">
    <source>
        <dbReference type="ARBA" id="ARBA00023242"/>
    </source>
</evidence>
<keyword evidence="6 9" id="KW-0235">DNA replication</keyword>
<feature type="domain" description="GINS subunit" evidence="10">
    <location>
        <begin position="41"/>
        <end position="128"/>
    </location>
</feature>
<dbReference type="CDD" id="cd11710">
    <property type="entry name" value="GINS_A_psf1"/>
    <property type="match status" value="1"/>
</dbReference>
<evidence type="ECO:0000256" key="8">
    <source>
        <dbReference type="ARBA" id="ARBA00045258"/>
    </source>
</evidence>
<dbReference type="CDD" id="cd21696">
    <property type="entry name" value="GINS_B_Psf1"/>
    <property type="match status" value="1"/>
</dbReference>
<dbReference type="GeneID" id="110981901"/>
<dbReference type="Proteomes" id="UP000694845">
    <property type="component" value="Unplaced"/>
</dbReference>
<evidence type="ECO:0000256" key="9">
    <source>
        <dbReference type="RuleBase" id="RU368085"/>
    </source>
</evidence>
<dbReference type="OrthoDB" id="10252587at2759"/>
<evidence type="ECO:0000256" key="6">
    <source>
        <dbReference type="ARBA" id="ARBA00022705"/>
    </source>
</evidence>
<dbReference type="PANTHER" id="PTHR12914:SF2">
    <property type="entry name" value="DNA REPLICATION COMPLEX GINS PROTEIN PSF1"/>
    <property type="match status" value="1"/>
</dbReference>
<organism evidence="12 13">
    <name type="scientific">Acanthaster planci</name>
    <name type="common">Crown-of-thorns starfish</name>
    <dbReference type="NCBI Taxonomy" id="133434"/>
    <lineage>
        <taxon>Eukaryota</taxon>
        <taxon>Metazoa</taxon>
        <taxon>Echinodermata</taxon>
        <taxon>Eleutherozoa</taxon>
        <taxon>Asterozoa</taxon>
        <taxon>Asteroidea</taxon>
        <taxon>Valvatacea</taxon>
        <taxon>Valvatida</taxon>
        <taxon>Acanthasteridae</taxon>
        <taxon>Acanthaster</taxon>
    </lineage>
</organism>
<evidence type="ECO:0000259" key="10">
    <source>
        <dbReference type="Pfam" id="PF05916"/>
    </source>
</evidence>
<dbReference type="InterPro" id="IPR056783">
    <property type="entry name" value="PSF1_C"/>
</dbReference>
<accession>A0A8B7YQQ1</accession>
<dbReference type="InterPro" id="IPR036224">
    <property type="entry name" value="GINS_bundle-like_dom_sf"/>
</dbReference>
<evidence type="ECO:0000313" key="13">
    <source>
        <dbReference type="RefSeq" id="XP_022095603.1"/>
    </source>
</evidence>